<keyword evidence="1" id="KW-0472">Membrane</keyword>
<comment type="caution">
    <text evidence="2">The sequence shown here is derived from an EMBL/GenBank/DDBJ whole genome shotgun (WGS) entry which is preliminary data.</text>
</comment>
<dbReference type="Proteomes" id="UP000606786">
    <property type="component" value="Unassembled WGS sequence"/>
</dbReference>
<name>A0A811TXT3_CERCA</name>
<reference evidence="2" key="1">
    <citation type="submission" date="2020-11" db="EMBL/GenBank/DDBJ databases">
        <authorList>
            <person name="Whitehead M."/>
        </authorList>
    </citation>
    <scope>NUCLEOTIDE SEQUENCE</scope>
    <source>
        <strain evidence="2">EGII</strain>
    </source>
</reference>
<dbReference type="AlphaFoldDB" id="A0A811TXT3"/>
<keyword evidence="3" id="KW-1185">Reference proteome</keyword>
<protein>
    <submittedName>
        <fullName evidence="2">(Mediterranean fruit fly) hypothetical protein</fullName>
    </submittedName>
</protein>
<keyword evidence="1" id="KW-1133">Transmembrane helix</keyword>
<accession>A0A811TXT3</accession>
<proteinExistence type="predicted"/>
<evidence type="ECO:0000313" key="3">
    <source>
        <dbReference type="Proteomes" id="UP000606786"/>
    </source>
</evidence>
<dbReference type="EMBL" id="CAJHJT010000001">
    <property type="protein sequence ID" value="CAD6991061.1"/>
    <property type="molecule type" value="Genomic_DNA"/>
</dbReference>
<feature type="transmembrane region" description="Helical" evidence="1">
    <location>
        <begin position="40"/>
        <end position="60"/>
    </location>
</feature>
<keyword evidence="1" id="KW-0812">Transmembrane</keyword>
<evidence type="ECO:0000256" key="1">
    <source>
        <dbReference type="SAM" id="Phobius"/>
    </source>
</evidence>
<organism evidence="2 3">
    <name type="scientific">Ceratitis capitata</name>
    <name type="common">Mediterranean fruit fly</name>
    <name type="synonym">Tephritis capitata</name>
    <dbReference type="NCBI Taxonomy" id="7213"/>
    <lineage>
        <taxon>Eukaryota</taxon>
        <taxon>Metazoa</taxon>
        <taxon>Ecdysozoa</taxon>
        <taxon>Arthropoda</taxon>
        <taxon>Hexapoda</taxon>
        <taxon>Insecta</taxon>
        <taxon>Pterygota</taxon>
        <taxon>Neoptera</taxon>
        <taxon>Endopterygota</taxon>
        <taxon>Diptera</taxon>
        <taxon>Brachycera</taxon>
        <taxon>Muscomorpha</taxon>
        <taxon>Tephritoidea</taxon>
        <taxon>Tephritidae</taxon>
        <taxon>Ceratitis</taxon>
        <taxon>Ceratitis</taxon>
    </lineage>
</organism>
<evidence type="ECO:0000313" key="2">
    <source>
        <dbReference type="EMBL" id="CAD6991061.1"/>
    </source>
</evidence>
<sequence>MLAKNSLSFWVPTERIASLDIAFVVLSSYVRRRNACQDDIAFIAVVVVAAAAVAVISNHVSSQINECSRSPTTRPAMARCRRCC</sequence>
<gene>
    <name evidence="2" type="ORF">CCAP1982_LOCUS10</name>
</gene>